<dbReference type="AlphaFoldDB" id="A0ABD2AH98"/>
<reference evidence="1 2" key="1">
    <citation type="journal article" date="2024" name="Ann. Entomol. Soc. Am.">
        <title>Genomic analyses of the southern and eastern yellowjacket wasps (Hymenoptera: Vespidae) reveal evolutionary signatures of social life.</title>
        <authorList>
            <person name="Catto M.A."/>
            <person name="Caine P.B."/>
            <person name="Orr S.E."/>
            <person name="Hunt B.G."/>
            <person name="Goodisman M.A.D."/>
        </authorList>
    </citation>
    <scope>NUCLEOTIDE SEQUENCE [LARGE SCALE GENOMIC DNA]</scope>
    <source>
        <strain evidence="1">232</strain>
        <tissue evidence="1">Head and thorax</tissue>
    </source>
</reference>
<dbReference type="Proteomes" id="UP001607303">
    <property type="component" value="Unassembled WGS sequence"/>
</dbReference>
<evidence type="ECO:0000313" key="1">
    <source>
        <dbReference type="EMBL" id="KAL2719910.1"/>
    </source>
</evidence>
<protein>
    <submittedName>
        <fullName evidence="1">Uncharacterized protein</fullName>
    </submittedName>
</protein>
<proteinExistence type="predicted"/>
<keyword evidence="2" id="KW-1185">Reference proteome</keyword>
<evidence type="ECO:0000313" key="2">
    <source>
        <dbReference type="Proteomes" id="UP001607303"/>
    </source>
</evidence>
<sequence length="123" mass="14365">MCMHPTSQTVVLQVVQAAETISSFSPVFRFCYQYKAVPIPRKYCKGLESTDIRIVIISKEDTRILTTLNLILKYETSKEKHIYLVFLFFCTSDNKSYMDNTNVRPSTRSRYQNILLLSLILKR</sequence>
<dbReference type="EMBL" id="JAYRBN010000117">
    <property type="protein sequence ID" value="KAL2719910.1"/>
    <property type="molecule type" value="Genomic_DNA"/>
</dbReference>
<name>A0ABD2AH98_VESMC</name>
<accession>A0ABD2AH98</accession>
<comment type="caution">
    <text evidence="1">The sequence shown here is derived from an EMBL/GenBank/DDBJ whole genome shotgun (WGS) entry which is preliminary data.</text>
</comment>
<gene>
    <name evidence="1" type="ORF">V1477_021057</name>
</gene>
<organism evidence="1 2">
    <name type="scientific">Vespula maculifrons</name>
    <name type="common">Eastern yellow jacket</name>
    <name type="synonym">Wasp</name>
    <dbReference type="NCBI Taxonomy" id="7453"/>
    <lineage>
        <taxon>Eukaryota</taxon>
        <taxon>Metazoa</taxon>
        <taxon>Ecdysozoa</taxon>
        <taxon>Arthropoda</taxon>
        <taxon>Hexapoda</taxon>
        <taxon>Insecta</taxon>
        <taxon>Pterygota</taxon>
        <taxon>Neoptera</taxon>
        <taxon>Endopterygota</taxon>
        <taxon>Hymenoptera</taxon>
        <taxon>Apocrita</taxon>
        <taxon>Aculeata</taxon>
        <taxon>Vespoidea</taxon>
        <taxon>Vespidae</taxon>
        <taxon>Vespinae</taxon>
        <taxon>Vespula</taxon>
    </lineage>
</organism>